<evidence type="ECO:0000313" key="2">
    <source>
        <dbReference type="EMBL" id="KAF9462384.1"/>
    </source>
</evidence>
<accession>A0A9P6CIZ5</accession>
<proteinExistence type="predicted"/>
<dbReference type="Proteomes" id="UP000807353">
    <property type="component" value="Unassembled WGS sequence"/>
</dbReference>
<feature type="non-terminal residue" evidence="2">
    <location>
        <position position="121"/>
    </location>
</feature>
<dbReference type="AlphaFoldDB" id="A0A9P6CIZ5"/>
<protein>
    <submittedName>
        <fullName evidence="2">Uncharacterized protein</fullName>
    </submittedName>
</protein>
<reference evidence="2" key="1">
    <citation type="submission" date="2020-11" db="EMBL/GenBank/DDBJ databases">
        <authorList>
            <consortium name="DOE Joint Genome Institute"/>
            <person name="Ahrendt S."/>
            <person name="Riley R."/>
            <person name="Andreopoulos W."/>
            <person name="Labutti K."/>
            <person name="Pangilinan J."/>
            <person name="Ruiz-Duenas F.J."/>
            <person name="Barrasa J.M."/>
            <person name="Sanchez-Garcia M."/>
            <person name="Camarero S."/>
            <person name="Miyauchi S."/>
            <person name="Serrano A."/>
            <person name="Linde D."/>
            <person name="Babiker R."/>
            <person name="Drula E."/>
            <person name="Ayuso-Fernandez I."/>
            <person name="Pacheco R."/>
            <person name="Padilla G."/>
            <person name="Ferreira P."/>
            <person name="Barriuso J."/>
            <person name="Kellner H."/>
            <person name="Castanera R."/>
            <person name="Alfaro M."/>
            <person name="Ramirez L."/>
            <person name="Pisabarro A.G."/>
            <person name="Kuo A."/>
            <person name="Tritt A."/>
            <person name="Lipzen A."/>
            <person name="He G."/>
            <person name="Yan M."/>
            <person name="Ng V."/>
            <person name="Cullen D."/>
            <person name="Martin F."/>
            <person name="Rosso M.-N."/>
            <person name="Henrissat B."/>
            <person name="Hibbett D."/>
            <person name="Martinez A.T."/>
            <person name="Grigoriev I.V."/>
        </authorList>
    </citation>
    <scope>NUCLEOTIDE SEQUENCE</scope>
    <source>
        <strain evidence="2">CBS 247.69</strain>
    </source>
</reference>
<evidence type="ECO:0000256" key="1">
    <source>
        <dbReference type="SAM" id="Phobius"/>
    </source>
</evidence>
<keyword evidence="1" id="KW-1133">Transmembrane helix</keyword>
<evidence type="ECO:0000313" key="3">
    <source>
        <dbReference type="Proteomes" id="UP000807353"/>
    </source>
</evidence>
<comment type="caution">
    <text evidence="2">The sequence shown here is derived from an EMBL/GenBank/DDBJ whole genome shotgun (WGS) entry which is preliminary data.</text>
</comment>
<name>A0A9P6CIZ5_9AGAR</name>
<organism evidence="2 3">
    <name type="scientific">Collybia nuda</name>
    <dbReference type="NCBI Taxonomy" id="64659"/>
    <lineage>
        <taxon>Eukaryota</taxon>
        <taxon>Fungi</taxon>
        <taxon>Dikarya</taxon>
        <taxon>Basidiomycota</taxon>
        <taxon>Agaricomycotina</taxon>
        <taxon>Agaricomycetes</taxon>
        <taxon>Agaricomycetidae</taxon>
        <taxon>Agaricales</taxon>
        <taxon>Tricholomatineae</taxon>
        <taxon>Clitocybaceae</taxon>
        <taxon>Collybia</taxon>
    </lineage>
</organism>
<feature type="transmembrane region" description="Helical" evidence="1">
    <location>
        <begin position="101"/>
        <end position="120"/>
    </location>
</feature>
<sequence>MIWNMSSRKLEGLFLHQFWNHLTLTLFYQNPQLEGVLLWIVVDQLVAPSEQHPYNMTSAWFISRVVSNSKGPQPRCQVNTVAFIISHSINSRKMYVSFKSAIIFVTFIDAFLYHTLGFGIV</sequence>
<dbReference type="EMBL" id="MU150272">
    <property type="protein sequence ID" value="KAF9462384.1"/>
    <property type="molecule type" value="Genomic_DNA"/>
</dbReference>
<gene>
    <name evidence="2" type="ORF">BDZ94DRAFT_1261232</name>
</gene>
<keyword evidence="1" id="KW-0472">Membrane</keyword>
<keyword evidence="1" id="KW-0812">Transmembrane</keyword>
<keyword evidence="3" id="KW-1185">Reference proteome</keyword>